<dbReference type="GO" id="GO:0003723">
    <property type="term" value="F:RNA binding"/>
    <property type="evidence" value="ECO:0007669"/>
    <property type="project" value="InterPro"/>
</dbReference>
<feature type="compositionally biased region" description="Basic residues" evidence="3">
    <location>
        <begin position="46"/>
        <end position="64"/>
    </location>
</feature>
<evidence type="ECO:0000259" key="4">
    <source>
        <dbReference type="PROSITE" id="PS50984"/>
    </source>
</evidence>
<dbReference type="InterPro" id="IPR020103">
    <property type="entry name" value="PsdUridine_synth_cat_dom_sf"/>
</dbReference>
<dbReference type="EMBL" id="PIUK01000024">
    <property type="protein sequence ID" value="MBY6275417.1"/>
    <property type="molecule type" value="Genomic_DNA"/>
</dbReference>
<proteinExistence type="inferred from homology"/>
<sequence>MGSGDREQASDRRQLQGRDQHSRRLRRRRHLLVPGQDPADRDGLRRGGHRGQQRQGLHRSRLGRLPRPQLRTAEQVTGLTPGRPRTQAPYGRVGSLRLCLGRNARHRLLPFPAEGTLTAEPPGKDVGHDVRLKTTPEDFVVREAVDLHIRQKPARYRVYLLEKKGWNTADAVAAIARARRLPPGRIQYGGKKDRHAHTFQYVTIDHPADHSLSTPHYRLKAVGYATEPMAPGRVLANHFEVTVRELRPEEAARLVDGVRRVAAAGFPNYFDDQRFGSFDPRRGFIAEQMAQGRWEQALQIALTHVYPGEKSRAKARKRRLLEAWGDWATCLDLAETAFERRCFALLAEQPGGFRAALATARREEQEMWLSAWQAFLWNEVLRRLVAAAAGGDEPPAEAAGVAGPYRFARPTPELQQMVIPLPGRGMRFSDPRAGLILEDVLRERRLRPAQLEAELLPGLWLRSSPREAWVMPRSVRVDPPQPDERYPGFERVSLRFTLPRGAYATMLIKAAAH</sequence>
<feature type="region of interest" description="Disordered" evidence="3">
    <location>
        <begin position="1"/>
        <end position="90"/>
    </location>
</feature>
<gene>
    <name evidence="5" type="ORF">CWE10_04230</name>
</gene>
<dbReference type="PROSITE" id="PS50984">
    <property type="entry name" value="TRUD"/>
    <property type="match status" value="1"/>
</dbReference>
<dbReference type="AlphaFoldDB" id="A0A953HZB5"/>
<keyword evidence="2" id="KW-0413">Isomerase</keyword>
<accession>A0A953HZB5</accession>
<dbReference type="Pfam" id="PF01142">
    <property type="entry name" value="TruD"/>
    <property type="match status" value="2"/>
</dbReference>
<dbReference type="GO" id="GO:0001522">
    <property type="term" value="P:pseudouridine synthesis"/>
    <property type="evidence" value="ECO:0007669"/>
    <property type="project" value="InterPro"/>
</dbReference>
<evidence type="ECO:0000256" key="1">
    <source>
        <dbReference type="ARBA" id="ARBA00007953"/>
    </source>
</evidence>
<dbReference type="InterPro" id="IPR001656">
    <property type="entry name" value="PsdUridine_synth_TruD"/>
</dbReference>
<evidence type="ECO:0000256" key="3">
    <source>
        <dbReference type="SAM" id="MobiDB-lite"/>
    </source>
</evidence>
<evidence type="ECO:0000313" key="5">
    <source>
        <dbReference type="EMBL" id="MBY6275417.1"/>
    </source>
</evidence>
<dbReference type="GO" id="GO:0140098">
    <property type="term" value="F:catalytic activity, acting on RNA"/>
    <property type="evidence" value="ECO:0007669"/>
    <property type="project" value="UniProtKB-ARBA"/>
</dbReference>
<evidence type="ECO:0000313" key="6">
    <source>
        <dbReference type="Proteomes" id="UP000732377"/>
    </source>
</evidence>
<dbReference type="CDD" id="cd02577">
    <property type="entry name" value="PSTD1"/>
    <property type="match status" value="1"/>
</dbReference>
<name>A0A953HZB5_SYMTR</name>
<feature type="domain" description="TRUD" evidence="4">
    <location>
        <begin position="265"/>
        <end position="471"/>
    </location>
</feature>
<comment type="similarity">
    <text evidence="1">Belongs to the pseudouridine synthase TruD family.</text>
</comment>
<organism evidence="5 6">
    <name type="scientific">Symbiobacterium thermophilum</name>
    <dbReference type="NCBI Taxonomy" id="2734"/>
    <lineage>
        <taxon>Bacteria</taxon>
        <taxon>Bacillati</taxon>
        <taxon>Bacillota</taxon>
        <taxon>Clostridia</taxon>
        <taxon>Eubacteriales</taxon>
        <taxon>Symbiobacteriaceae</taxon>
        <taxon>Symbiobacterium</taxon>
    </lineage>
</organism>
<dbReference type="Gene3D" id="3.30.2350.20">
    <property type="entry name" value="TruD, catalytic domain"/>
    <property type="match status" value="1"/>
</dbReference>
<feature type="compositionally biased region" description="Basic and acidic residues" evidence="3">
    <location>
        <begin position="1"/>
        <end position="22"/>
    </location>
</feature>
<dbReference type="PANTHER" id="PTHR13326">
    <property type="entry name" value="TRNA PSEUDOURIDINE SYNTHASE D"/>
    <property type="match status" value="1"/>
</dbReference>
<dbReference type="SUPFAM" id="SSF55120">
    <property type="entry name" value="Pseudouridine synthase"/>
    <property type="match status" value="1"/>
</dbReference>
<dbReference type="Gene3D" id="1.10.1510.30">
    <property type="match status" value="1"/>
</dbReference>
<dbReference type="Gene3D" id="3.30.70.3160">
    <property type="match status" value="1"/>
</dbReference>
<dbReference type="Proteomes" id="UP000732377">
    <property type="component" value="Unassembled WGS sequence"/>
</dbReference>
<comment type="caution">
    <text evidence="5">The sequence shown here is derived from an EMBL/GenBank/DDBJ whole genome shotgun (WGS) entry which is preliminary data.</text>
</comment>
<reference evidence="5" key="1">
    <citation type="submission" date="2017-11" db="EMBL/GenBank/DDBJ databases">
        <title>Three new genomes from thermophilic consortium.</title>
        <authorList>
            <person name="Quaggio R."/>
            <person name="Amgarten D."/>
            <person name="Setubal J.C."/>
        </authorList>
    </citation>
    <scope>NUCLEOTIDE SEQUENCE</scope>
    <source>
        <strain evidence="5">ZCTH01-B2</strain>
    </source>
</reference>
<dbReference type="GO" id="GO:0006396">
    <property type="term" value="P:RNA processing"/>
    <property type="evidence" value="ECO:0007669"/>
    <property type="project" value="UniProtKB-ARBA"/>
</dbReference>
<evidence type="ECO:0000256" key="2">
    <source>
        <dbReference type="ARBA" id="ARBA00023235"/>
    </source>
</evidence>
<dbReference type="PANTHER" id="PTHR13326:SF21">
    <property type="entry name" value="PSEUDOURIDYLATE SYNTHASE PUS7L"/>
    <property type="match status" value="1"/>
</dbReference>
<dbReference type="InterPro" id="IPR042214">
    <property type="entry name" value="TruD_catalytic"/>
</dbReference>
<dbReference type="InterPro" id="IPR011760">
    <property type="entry name" value="PsdUridine_synth_TruD_insert"/>
</dbReference>
<protein>
    <submittedName>
        <fullName evidence="5">tRNA pseudouridine(13) synthase TruD</fullName>
    </submittedName>
</protein>
<dbReference type="GO" id="GO:0009982">
    <property type="term" value="F:pseudouridine synthase activity"/>
    <property type="evidence" value="ECO:0007669"/>
    <property type="project" value="InterPro"/>
</dbReference>